<keyword evidence="1" id="KW-0812">Transmembrane</keyword>
<name>A0A919NHW0_9ACTN</name>
<reference evidence="2" key="1">
    <citation type="submission" date="2021-01" db="EMBL/GenBank/DDBJ databases">
        <title>Whole genome shotgun sequence of Actinoplanes tereljensis NBRC 105297.</title>
        <authorList>
            <person name="Komaki H."/>
            <person name="Tamura T."/>
        </authorList>
    </citation>
    <scope>NUCLEOTIDE SEQUENCE</scope>
    <source>
        <strain evidence="2">NBRC 105297</strain>
    </source>
</reference>
<protein>
    <submittedName>
        <fullName evidence="2">Uncharacterized protein</fullName>
    </submittedName>
</protein>
<gene>
    <name evidence="2" type="ORF">Ate02nite_10890</name>
</gene>
<dbReference type="Gene3D" id="2.130.10.10">
    <property type="entry name" value="YVTN repeat-like/Quinoprotein amine dehydrogenase"/>
    <property type="match status" value="1"/>
</dbReference>
<dbReference type="AlphaFoldDB" id="A0A919NHW0"/>
<organism evidence="2 3">
    <name type="scientific">Paractinoplanes tereljensis</name>
    <dbReference type="NCBI Taxonomy" id="571912"/>
    <lineage>
        <taxon>Bacteria</taxon>
        <taxon>Bacillati</taxon>
        <taxon>Actinomycetota</taxon>
        <taxon>Actinomycetes</taxon>
        <taxon>Micromonosporales</taxon>
        <taxon>Micromonosporaceae</taxon>
        <taxon>Paractinoplanes</taxon>
    </lineage>
</organism>
<keyword evidence="1" id="KW-1133">Transmembrane helix</keyword>
<feature type="transmembrane region" description="Helical" evidence="1">
    <location>
        <begin position="25"/>
        <end position="45"/>
    </location>
</feature>
<dbReference type="InterPro" id="IPR015943">
    <property type="entry name" value="WD40/YVTN_repeat-like_dom_sf"/>
</dbReference>
<evidence type="ECO:0000313" key="3">
    <source>
        <dbReference type="Proteomes" id="UP000623608"/>
    </source>
</evidence>
<evidence type="ECO:0000313" key="2">
    <source>
        <dbReference type="EMBL" id="GIF18359.1"/>
    </source>
</evidence>
<dbReference type="EMBL" id="BOMY01000007">
    <property type="protein sequence ID" value="GIF18359.1"/>
    <property type="molecule type" value="Genomic_DNA"/>
</dbReference>
<keyword evidence="1" id="KW-0472">Membrane</keyword>
<evidence type="ECO:0000256" key="1">
    <source>
        <dbReference type="SAM" id="Phobius"/>
    </source>
</evidence>
<sequence length="449" mass="46974">MALIELDLTTQPDLTLASPPPAYRYRLPGLILAVVLVIALGGAAAPGSTMWRYLGAVPPPGGAETQTRLVGDRIYTIAGSGGERVTTAFELGVSPPRARWTVRYPGRVIGPDDIGFGGVEARQSGDAVLLSDGPATTVVDADTGRSRFQSEVGITPLPGGHTGVVQNQVFREGTVYDQDSGDPGLLYFSSTGQPHVEPPVRTEIRGLDLTTGDTRWTIGLPGSINVLTVGSAVYVVASDRLERIDGDTGRVQRGILLPRLGTKRPIGGALVSGKIVVYYGVDGAPAEDVVYAPDTLSRLWEYPEPQVLLDPPSCGAVLCSGPRSALDVLDPATGRVGWRAPATVDLDVLGGYVIEMVTGEGTPIRLVDPATGATRVDLAGWDAEISGGVGAPLVLRKSLAGGRSAFGVVLDDRVQILGASNGPVSECGSNHAYVMCRGNDGLEIWSYRS</sequence>
<keyword evidence="3" id="KW-1185">Reference proteome</keyword>
<comment type="caution">
    <text evidence="2">The sequence shown here is derived from an EMBL/GenBank/DDBJ whole genome shotgun (WGS) entry which is preliminary data.</text>
</comment>
<proteinExistence type="predicted"/>
<dbReference type="Proteomes" id="UP000623608">
    <property type="component" value="Unassembled WGS sequence"/>
</dbReference>
<dbReference type="InterPro" id="IPR011047">
    <property type="entry name" value="Quinoprotein_ADH-like_sf"/>
</dbReference>
<dbReference type="SUPFAM" id="SSF50998">
    <property type="entry name" value="Quinoprotein alcohol dehydrogenase-like"/>
    <property type="match status" value="1"/>
</dbReference>
<accession>A0A919NHW0</accession>
<dbReference type="RefSeq" id="WP_203799817.1">
    <property type="nucleotide sequence ID" value="NZ_BOMY01000007.1"/>
</dbReference>